<dbReference type="eggNOG" id="COG1437">
    <property type="taxonomic scope" value="Bacteria"/>
</dbReference>
<dbReference type="EMBL" id="CP003155">
    <property type="protein sequence ID" value="AEV28157.1"/>
    <property type="molecule type" value="Genomic_DNA"/>
</dbReference>
<dbReference type="AlphaFoldDB" id="G8QUY1"/>
<dbReference type="PANTHER" id="PTHR21028">
    <property type="entry name" value="SI:CH211-156B7.4"/>
    <property type="match status" value="1"/>
</dbReference>
<accession>G8QUY1</accession>
<dbReference type="InterPro" id="IPR008173">
    <property type="entry name" value="Adenylyl_cyclase_CyaB"/>
</dbReference>
<dbReference type="Gene3D" id="2.40.320.10">
    <property type="entry name" value="Hypothetical Protein Pfu-838710-001"/>
    <property type="match status" value="1"/>
</dbReference>
<dbReference type="PROSITE" id="PS51707">
    <property type="entry name" value="CYTH"/>
    <property type="match status" value="1"/>
</dbReference>
<dbReference type="InterPro" id="IPR023577">
    <property type="entry name" value="CYTH_domain"/>
</dbReference>
<dbReference type="STRING" id="158190.SpiGrapes_0298"/>
<proteinExistence type="predicted"/>
<dbReference type="InterPro" id="IPR033469">
    <property type="entry name" value="CYTH-like_dom_sf"/>
</dbReference>
<evidence type="ECO:0000313" key="3">
    <source>
        <dbReference type="Proteomes" id="UP000005632"/>
    </source>
</evidence>
<evidence type="ECO:0000313" key="2">
    <source>
        <dbReference type="EMBL" id="AEV28157.1"/>
    </source>
</evidence>
<sequence>MAFEVELKAHVQDPQAIMAILEGFEHISEPVCEYKQDIYYAKNEGEEPLFRLRRESFGPDFDSLTGSVLFTYKEKTRKDGIEVNVEKEFTTSDSQGENAEQFFLALGYVEYIKKTKKGYSFVHAIDGFLPMLHIELAEVKSLGWFLEMEFLIEDPSLVAQAKEKLLEVLHAVGLGDSTIESRYYMHMLKDKDI</sequence>
<dbReference type="KEGG" id="sgp:SpiGrapes_0298"/>
<name>G8QUY1_SPHPG</name>
<keyword evidence="3" id="KW-1185">Reference proteome</keyword>
<reference evidence="2 3" key="1">
    <citation type="submission" date="2011-11" db="EMBL/GenBank/DDBJ databases">
        <title>Complete sequence of Spirochaeta sp. grapes.</title>
        <authorList>
            <consortium name="US DOE Joint Genome Institute"/>
            <person name="Lucas S."/>
            <person name="Han J."/>
            <person name="Lapidus A."/>
            <person name="Cheng J.-F."/>
            <person name="Goodwin L."/>
            <person name="Pitluck S."/>
            <person name="Peters L."/>
            <person name="Ovchinnikova G."/>
            <person name="Munk A.C."/>
            <person name="Detter J.C."/>
            <person name="Han C."/>
            <person name="Tapia R."/>
            <person name="Land M."/>
            <person name="Hauser L."/>
            <person name="Kyrpides N."/>
            <person name="Ivanova N."/>
            <person name="Pagani I."/>
            <person name="Ritalahtilisa K."/>
            <person name="Loeffler F."/>
            <person name="Woyke T."/>
        </authorList>
    </citation>
    <scope>NUCLEOTIDE SEQUENCE [LARGE SCALE GENOMIC DNA]</scope>
    <source>
        <strain evidence="3">ATCC BAA-1885 / DSM 22778 / Grapes</strain>
    </source>
</reference>
<protein>
    <submittedName>
        <fullName evidence="2">Adenylate cyclase, class 2 (Thermophilic)</fullName>
    </submittedName>
</protein>
<dbReference type="PANTHER" id="PTHR21028:SF2">
    <property type="entry name" value="CYTH DOMAIN-CONTAINING PROTEIN"/>
    <property type="match status" value="1"/>
</dbReference>
<dbReference type="Pfam" id="PF01928">
    <property type="entry name" value="CYTH"/>
    <property type="match status" value="1"/>
</dbReference>
<gene>
    <name evidence="2" type="ordered locus">SpiGrapes_0298</name>
</gene>
<dbReference type="Proteomes" id="UP000005632">
    <property type="component" value="Chromosome"/>
</dbReference>
<dbReference type="HOGENOM" id="CLU_098317_0_0_12"/>
<feature type="domain" description="CYTH" evidence="1">
    <location>
        <begin position="2"/>
        <end position="190"/>
    </location>
</feature>
<dbReference type="SUPFAM" id="SSF55154">
    <property type="entry name" value="CYTH-like phosphatases"/>
    <property type="match status" value="1"/>
</dbReference>
<dbReference type="RefSeq" id="WP_014269006.1">
    <property type="nucleotide sequence ID" value="NC_016633.1"/>
</dbReference>
<organism evidence="2 3">
    <name type="scientific">Sphaerochaeta pleomorpha (strain ATCC BAA-1885 / DSM 22778 / Grapes)</name>
    <dbReference type="NCBI Taxonomy" id="158190"/>
    <lineage>
        <taxon>Bacteria</taxon>
        <taxon>Pseudomonadati</taxon>
        <taxon>Spirochaetota</taxon>
        <taxon>Spirochaetia</taxon>
        <taxon>Spirochaetales</taxon>
        <taxon>Sphaerochaetaceae</taxon>
        <taxon>Sphaerochaeta</taxon>
    </lineage>
</organism>
<evidence type="ECO:0000259" key="1">
    <source>
        <dbReference type="PROSITE" id="PS51707"/>
    </source>
</evidence>
<dbReference type="OrthoDB" id="370410at2"/>